<dbReference type="InterPro" id="IPR034144">
    <property type="entry name" value="TOPRIM_TopoIII"/>
</dbReference>
<comment type="catalytic activity">
    <reaction evidence="1">
        <text>ATP-independent breakage of single-stranded DNA, followed by passage and rejoining.</text>
        <dbReference type="EC" id="5.6.2.1"/>
    </reaction>
</comment>
<dbReference type="InterPro" id="IPR005738">
    <property type="entry name" value="TopoIII"/>
</dbReference>
<dbReference type="GO" id="GO:0003917">
    <property type="term" value="F:DNA topoisomerase type I (single strand cut, ATP-independent) activity"/>
    <property type="evidence" value="ECO:0007669"/>
    <property type="project" value="UniProtKB-EC"/>
</dbReference>
<evidence type="ECO:0000256" key="7">
    <source>
        <dbReference type="ARBA" id="ARBA00023125"/>
    </source>
</evidence>
<evidence type="ECO:0000256" key="3">
    <source>
        <dbReference type="ARBA" id="ARBA00012891"/>
    </source>
</evidence>
<dbReference type="Gene3D" id="1.10.290.10">
    <property type="entry name" value="Topoisomerase I, domain 4"/>
    <property type="match status" value="1"/>
</dbReference>
<evidence type="ECO:0000256" key="9">
    <source>
        <dbReference type="ARBA" id="ARBA00030003"/>
    </source>
</evidence>
<gene>
    <name evidence="16" type="primary">topB</name>
    <name evidence="16" type="ORF">DAMNIGENAA_17680</name>
</gene>
<dbReference type="PROSITE" id="PS50880">
    <property type="entry name" value="TOPRIM"/>
    <property type="match status" value="1"/>
</dbReference>
<dbReference type="PANTHER" id="PTHR11390">
    <property type="entry name" value="PROKARYOTIC DNA TOPOISOMERASE"/>
    <property type="match status" value="1"/>
</dbReference>
<evidence type="ECO:0000313" key="17">
    <source>
        <dbReference type="Proteomes" id="UP001144372"/>
    </source>
</evidence>
<dbReference type="InterPro" id="IPR013826">
    <property type="entry name" value="Topo_IA_cen_sub3"/>
</dbReference>
<accession>A0A9W6D1V7</accession>
<evidence type="ECO:0000313" key="16">
    <source>
        <dbReference type="EMBL" id="GLI34335.1"/>
    </source>
</evidence>
<keyword evidence="6" id="KW-0799">Topoisomerase</keyword>
<dbReference type="InterPro" id="IPR023406">
    <property type="entry name" value="Topo_IA_AS"/>
</dbReference>
<dbReference type="CDD" id="cd03362">
    <property type="entry name" value="TOPRIM_TopoIA_TopoIII"/>
    <property type="match status" value="1"/>
</dbReference>
<name>A0A9W6D1V7_9BACT</name>
<dbReference type="InterPro" id="IPR023405">
    <property type="entry name" value="Topo_IA_core_domain"/>
</dbReference>
<sequence length="820" mass="92469">MVTLVLTEKPSVARDFARALEVTGKKDGFIEGNGYVITWAVGHLVELAEPEDYDDKWKKWKLESLPILPESLKYKPISNAEKQLGIIQRQLRRADVGRIVIATDAGREGEVIARTILGTVADVKGELYRFWTSQALTTQVVRETLKDLKPASNYDRLWNAGQARQIADWLVGMNFSRSATLKLRGGGREIFSVGRVQTAVLALLVDRKRERENFVPQPYWLLRVNFSNARGSWWGSWFRGEQDRFHQKESAEEILALVEGQTGKVKSVKREKKKLAPPLLYSLTDLQREANSKFGLSAQQTLDIAQKLYEEKKCLSYPRTDSKVLGTQNVDLARKIVSKLSDRYPELFQGVLRSRIAISNKRVFNDARLTDHHALIPLAPLPSTVTHDQSRIYDLVLKRFAAAFHPDYEYEATLIVTEVTGETFRTKGSRPLALGWKTVYGTKEAQTPKGGDDEPEEENLPPLERGDAAKVEDSKLEERMTQPPPEYTEALLLKDMTNPSRYVSEEELQKIFKGEVGLGTQATRAQIIETLLLRQYVVREKKKLAPTDKGCFLIDRLRRFEKAKAIATPEETARWEMELEKIALGVGDPDAFMRGIREFVENGVEEFKMSEGGQGMRATLGKCPACGGEIIEGKKGFGCSNWREKDGGCRFVVWKEIEGQKIWPGTLRVLLSGRATQPMRFRSEEGGEFTAALKLERDEREGGWVTRFVSVGEKENGSDAFPSPAEVLGQCPRCGGNVVEGNKGYGCVNWRESDGGCRFVIWKVIAGRELPMDAVRDLLLKGETETIHGFISRKGKEFSAKLKLDESEFKTIFVFENTRS</sequence>
<keyword evidence="17" id="KW-1185">Reference proteome</keyword>
<dbReference type="NCBIfam" id="TIGR01056">
    <property type="entry name" value="topB"/>
    <property type="match status" value="1"/>
</dbReference>
<comment type="similarity">
    <text evidence="2">Belongs to the type IA topoisomerase family.</text>
</comment>
<evidence type="ECO:0000256" key="6">
    <source>
        <dbReference type="ARBA" id="ARBA00023029"/>
    </source>
</evidence>
<dbReference type="Gene3D" id="2.70.20.10">
    <property type="entry name" value="Topoisomerase I, domain 3"/>
    <property type="match status" value="1"/>
</dbReference>
<proteinExistence type="inferred from homology"/>
<dbReference type="GO" id="GO:0046872">
    <property type="term" value="F:metal ion binding"/>
    <property type="evidence" value="ECO:0007669"/>
    <property type="project" value="UniProtKB-KW"/>
</dbReference>
<dbReference type="Gene3D" id="3.40.50.140">
    <property type="match status" value="1"/>
</dbReference>
<dbReference type="InterPro" id="IPR000380">
    <property type="entry name" value="Topo_IA"/>
</dbReference>
<organism evidence="16 17">
    <name type="scientific">Desulforhabdus amnigena</name>
    <dbReference type="NCBI Taxonomy" id="40218"/>
    <lineage>
        <taxon>Bacteria</taxon>
        <taxon>Pseudomonadati</taxon>
        <taxon>Thermodesulfobacteriota</taxon>
        <taxon>Syntrophobacteria</taxon>
        <taxon>Syntrophobacterales</taxon>
        <taxon>Syntrophobacteraceae</taxon>
        <taxon>Desulforhabdus</taxon>
    </lineage>
</organism>
<keyword evidence="5" id="KW-0460">Magnesium</keyword>
<dbReference type="Gene3D" id="1.10.460.10">
    <property type="entry name" value="Topoisomerase I, domain 2"/>
    <property type="match status" value="1"/>
</dbReference>
<evidence type="ECO:0000256" key="4">
    <source>
        <dbReference type="ARBA" id="ARBA00022723"/>
    </source>
</evidence>
<keyword evidence="8" id="KW-0413">Isomerase</keyword>
<feature type="region of interest" description="Disordered" evidence="13">
    <location>
        <begin position="443"/>
        <end position="482"/>
    </location>
</feature>
<evidence type="ECO:0000256" key="12">
    <source>
        <dbReference type="ARBA" id="ARBA00032877"/>
    </source>
</evidence>
<dbReference type="PROSITE" id="PS00396">
    <property type="entry name" value="TOPO_IA_1"/>
    <property type="match status" value="1"/>
</dbReference>
<evidence type="ECO:0000256" key="5">
    <source>
        <dbReference type="ARBA" id="ARBA00022842"/>
    </source>
</evidence>
<dbReference type="InterPro" id="IPR013497">
    <property type="entry name" value="Topo_IA_cen"/>
</dbReference>
<dbReference type="GO" id="GO:0003677">
    <property type="term" value="F:DNA binding"/>
    <property type="evidence" value="ECO:0007669"/>
    <property type="project" value="UniProtKB-KW"/>
</dbReference>
<dbReference type="InterPro" id="IPR003601">
    <property type="entry name" value="Topo_IA_2"/>
</dbReference>
<dbReference type="SMART" id="SM00493">
    <property type="entry name" value="TOPRIM"/>
    <property type="match status" value="1"/>
</dbReference>
<dbReference type="NCBIfam" id="NF005829">
    <property type="entry name" value="PRK07726.1"/>
    <property type="match status" value="1"/>
</dbReference>
<dbReference type="InterPro" id="IPR025589">
    <property type="entry name" value="Toprim_C_rpt"/>
</dbReference>
<dbReference type="EMBL" id="BSDR01000001">
    <property type="protein sequence ID" value="GLI34335.1"/>
    <property type="molecule type" value="Genomic_DNA"/>
</dbReference>
<dbReference type="SUPFAM" id="SSF56712">
    <property type="entry name" value="Prokaryotic type I DNA topoisomerase"/>
    <property type="match status" value="1"/>
</dbReference>
<feature type="compositionally biased region" description="Basic and acidic residues" evidence="13">
    <location>
        <begin position="464"/>
        <end position="480"/>
    </location>
</feature>
<dbReference type="GO" id="GO:0006281">
    <property type="term" value="P:DNA repair"/>
    <property type="evidence" value="ECO:0007669"/>
    <property type="project" value="TreeGrafter"/>
</dbReference>
<feature type="domain" description="Topo IA-type catalytic" evidence="15">
    <location>
        <begin position="154"/>
        <end position="605"/>
    </location>
</feature>
<dbReference type="SMART" id="SM00437">
    <property type="entry name" value="TOP1Ac"/>
    <property type="match status" value="1"/>
</dbReference>
<dbReference type="Pfam" id="PF01131">
    <property type="entry name" value="Topoisom_bac"/>
    <property type="match status" value="1"/>
</dbReference>
<dbReference type="Pfam" id="PF13342">
    <property type="entry name" value="Toprim_Crpt"/>
    <property type="match status" value="2"/>
</dbReference>
<protein>
    <recommendedName>
        <fullName evidence="3">DNA topoisomerase</fullName>
        <ecNumber evidence="3">5.6.2.1</ecNumber>
    </recommendedName>
    <alternativeName>
        <fullName evidence="12">Omega-protein</fullName>
    </alternativeName>
    <alternativeName>
        <fullName evidence="11">Relaxing enzyme</fullName>
    </alternativeName>
    <alternativeName>
        <fullName evidence="9">Swivelase</fullName>
    </alternativeName>
    <alternativeName>
        <fullName evidence="10">Untwisting enzyme</fullName>
    </alternativeName>
</protein>
<dbReference type="EC" id="5.6.2.1" evidence="3"/>
<dbReference type="Pfam" id="PF01751">
    <property type="entry name" value="Toprim"/>
    <property type="match status" value="1"/>
</dbReference>
<keyword evidence="7" id="KW-0238">DNA-binding</keyword>
<dbReference type="Proteomes" id="UP001144372">
    <property type="component" value="Unassembled WGS sequence"/>
</dbReference>
<evidence type="ECO:0000256" key="13">
    <source>
        <dbReference type="SAM" id="MobiDB-lite"/>
    </source>
</evidence>
<dbReference type="GO" id="GO:0006265">
    <property type="term" value="P:DNA topological change"/>
    <property type="evidence" value="ECO:0007669"/>
    <property type="project" value="InterPro"/>
</dbReference>
<dbReference type="PANTHER" id="PTHR11390:SF21">
    <property type="entry name" value="DNA TOPOISOMERASE 3-ALPHA"/>
    <property type="match status" value="1"/>
</dbReference>
<dbReference type="CDD" id="cd00186">
    <property type="entry name" value="TOP1Ac"/>
    <property type="match status" value="1"/>
</dbReference>
<dbReference type="InterPro" id="IPR003602">
    <property type="entry name" value="Topo_IA_DNA-bd_dom"/>
</dbReference>
<reference evidence="16" key="1">
    <citation type="submission" date="2022-12" db="EMBL/GenBank/DDBJ databases">
        <title>Reference genome sequencing for broad-spectrum identification of bacterial and archaeal isolates by mass spectrometry.</title>
        <authorList>
            <person name="Sekiguchi Y."/>
            <person name="Tourlousse D.M."/>
        </authorList>
    </citation>
    <scope>NUCLEOTIDE SEQUENCE</scope>
    <source>
        <strain evidence="16">ASRB1</strain>
    </source>
</reference>
<dbReference type="InterPro" id="IPR013824">
    <property type="entry name" value="Topo_IA_cen_sub1"/>
</dbReference>
<evidence type="ECO:0000256" key="2">
    <source>
        <dbReference type="ARBA" id="ARBA00009446"/>
    </source>
</evidence>
<dbReference type="InterPro" id="IPR006171">
    <property type="entry name" value="TOPRIM_dom"/>
</dbReference>
<dbReference type="SMART" id="SM00436">
    <property type="entry name" value="TOP1Bc"/>
    <property type="match status" value="1"/>
</dbReference>
<evidence type="ECO:0000256" key="8">
    <source>
        <dbReference type="ARBA" id="ARBA00023235"/>
    </source>
</evidence>
<keyword evidence="4" id="KW-0479">Metal-binding</keyword>
<evidence type="ECO:0000259" key="15">
    <source>
        <dbReference type="PROSITE" id="PS52039"/>
    </source>
</evidence>
<evidence type="ECO:0000256" key="11">
    <source>
        <dbReference type="ARBA" id="ARBA00032235"/>
    </source>
</evidence>
<dbReference type="PROSITE" id="PS52039">
    <property type="entry name" value="TOPO_IA_2"/>
    <property type="match status" value="1"/>
</dbReference>
<evidence type="ECO:0000256" key="10">
    <source>
        <dbReference type="ARBA" id="ARBA00031985"/>
    </source>
</evidence>
<dbReference type="PRINTS" id="PR00417">
    <property type="entry name" value="PRTPISMRASEI"/>
</dbReference>
<dbReference type="GO" id="GO:0006310">
    <property type="term" value="P:DNA recombination"/>
    <property type="evidence" value="ECO:0007669"/>
    <property type="project" value="TreeGrafter"/>
</dbReference>
<dbReference type="AlphaFoldDB" id="A0A9W6D1V7"/>
<dbReference type="InterPro" id="IPR013825">
    <property type="entry name" value="Topo_IA_cen_sub2"/>
</dbReference>
<evidence type="ECO:0000259" key="14">
    <source>
        <dbReference type="PROSITE" id="PS50880"/>
    </source>
</evidence>
<feature type="domain" description="Toprim" evidence="14">
    <location>
        <begin position="2"/>
        <end position="135"/>
    </location>
</feature>
<evidence type="ECO:0000256" key="1">
    <source>
        <dbReference type="ARBA" id="ARBA00000213"/>
    </source>
</evidence>
<dbReference type="RefSeq" id="WP_281793588.1">
    <property type="nucleotide sequence ID" value="NZ_BSDR01000001.1"/>
</dbReference>
<comment type="caution">
    <text evidence="16">The sequence shown here is derived from an EMBL/GenBank/DDBJ whole genome shotgun (WGS) entry which is preliminary data.</text>
</comment>
<dbReference type="GO" id="GO:0043597">
    <property type="term" value="C:cytoplasmic replication fork"/>
    <property type="evidence" value="ECO:0007669"/>
    <property type="project" value="TreeGrafter"/>
</dbReference>